<keyword evidence="3 11" id="KW-0808">Transferase</keyword>
<dbReference type="GO" id="GO:0003887">
    <property type="term" value="F:DNA-directed DNA polymerase activity"/>
    <property type="evidence" value="ECO:0007669"/>
    <property type="project" value="UniProtKB-EC"/>
</dbReference>
<keyword evidence="4 11" id="KW-0548">Nucleotidyltransferase</keyword>
<dbReference type="RefSeq" id="WP_371752837.1">
    <property type="nucleotide sequence ID" value="NZ_JAYJLD010000003.1"/>
</dbReference>
<evidence type="ECO:0000256" key="8">
    <source>
        <dbReference type="ARBA" id="ARBA00049244"/>
    </source>
</evidence>
<evidence type="ECO:0000256" key="5">
    <source>
        <dbReference type="ARBA" id="ARBA00022705"/>
    </source>
</evidence>
<evidence type="ECO:0000256" key="7">
    <source>
        <dbReference type="ARBA" id="ARBA00034754"/>
    </source>
</evidence>
<dbReference type="Proteomes" id="UP001310386">
    <property type="component" value="Unassembled WGS sequence"/>
</dbReference>
<comment type="similarity">
    <text evidence="7">Belongs to the DNA polymerase HolA subunit family.</text>
</comment>
<dbReference type="EMBL" id="JAYJLD010000003">
    <property type="protein sequence ID" value="MEB3100724.1"/>
    <property type="molecule type" value="Genomic_DNA"/>
</dbReference>
<gene>
    <name evidence="11" type="primary">holA</name>
    <name evidence="11" type="ORF">VF724_03520</name>
</gene>
<protein>
    <recommendedName>
        <fullName evidence="2">DNA polymerase III subunit delta</fullName>
        <ecNumber evidence="1">2.7.7.7</ecNumber>
    </recommendedName>
</protein>
<reference evidence="11" key="1">
    <citation type="submission" date="2023-12" db="EMBL/GenBank/DDBJ databases">
        <title>Fervidustalea candida gen. nov., sp. nov., a novel member of the family Paenibacillaceae isolated from a geothermal area.</title>
        <authorList>
            <person name="Li W.-J."/>
            <person name="Jiao J.-Y."/>
            <person name="Chen Y."/>
        </authorList>
    </citation>
    <scope>NUCLEOTIDE SEQUENCE</scope>
    <source>
        <strain evidence="11">SYSU GA230002</strain>
    </source>
</reference>
<evidence type="ECO:0000313" key="11">
    <source>
        <dbReference type="EMBL" id="MEB3100724.1"/>
    </source>
</evidence>
<sequence length="342" mass="38990">MDYRTAAKELGKGNVQPVYLCYGQESFLINEFLSFAIEQLIEPEHRDFAVSKYDLSETPVEAVIEDAETIPFMVPRKLVIAHGAGFFSAGKDDSKVEHRLERLMEYLQSPVDYTVVLFTWNENKLDERKKIVKLMKDRGAVIPFPMMNAEELTHWVTRRAEKDQISFAEGAVQELILRSGTHLQSLSAEIEKLSLYAGKGGTITQDAVARLVSRTTEQSIFMLIEEAVQRRLEQALSILHELLKYREEPVKIVMLLARQYRLMLQIKELSGKGFSQQQIASQLGIHPYAVKITGEQARQYDERTLTEILHQLAELDYGIKSGRTDKVLGLELFLLRLAGLET</sequence>
<dbReference type="NCBIfam" id="TIGR01128">
    <property type="entry name" value="holA"/>
    <property type="match status" value="1"/>
</dbReference>
<evidence type="ECO:0000256" key="4">
    <source>
        <dbReference type="ARBA" id="ARBA00022695"/>
    </source>
</evidence>
<dbReference type="Gene3D" id="1.20.272.10">
    <property type="match status" value="1"/>
</dbReference>
<dbReference type="Pfam" id="PF06144">
    <property type="entry name" value="DNA_pol3_delta"/>
    <property type="match status" value="1"/>
</dbReference>
<keyword evidence="12" id="KW-1185">Reference proteome</keyword>
<dbReference type="Pfam" id="PF21694">
    <property type="entry name" value="DNA_pol3_delta_C"/>
    <property type="match status" value="1"/>
</dbReference>
<dbReference type="SUPFAM" id="SSF48019">
    <property type="entry name" value="post-AAA+ oligomerization domain-like"/>
    <property type="match status" value="1"/>
</dbReference>
<evidence type="ECO:0000259" key="10">
    <source>
        <dbReference type="Pfam" id="PF21694"/>
    </source>
</evidence>
<proteinExistence type="inferred from homology"/>
<dbReference type="InterPro" id="IPR005790">
    <property type="entry name" value="DNA_polIII_delta"/>
</dbReference>
<evidence type="ECO:0000313" key="12">
    <source>
        <dbReference type="Proteomes" id="UP001310386"/>
    </source>
</evidence>
<evidence type="ECO:0000256" key="1">
    <source>
        <dbReference type="ARBA" id="ARBA00012417"/>
    </source>
</evidence>
<evidence type="ECO:0000256" key="6">
    <source>
        <dbReference type="ARBA" id="ARBA00022932"/>
    </source>
</evidence>
<feature type="domain" description="DNA polymerase III delta subunit-like C-terminal" evidence="10">
    <location>
        <begin position="217"/>
        <end position="337"/>
    </location>
</feature>
<dbReference type="InterPro" id="IPR008921">
    <property type="entry name" value="DNA_pol3_clamp-load_cplx_C"/>
</dbReference>
<dbReference type="SUPFAM" id="SSF52540">
    <property type="entry name" value="P-loop containing nucleoside triphosphate hydrolases"/>
    <property type="match status" value="1"/>
</dbReference>
<feature type="domain" description="DNA polymerase III delta N-terminal" evidence="9">
    <location>
        <begin position="19"/>
        <end position="142"/>
    </location>
</feature>
<dbReference type="Gene3D" id="1.10.8.60">
    <property type="match status" value="1"/>
</dbReference>
<evidence type="ECO:0000256" key="3">
    <source>
        <dbReference type="ARBA" id="ARBA00022679"/>
    </source>
</evidence>
<dbReference type="EC" id="2.7.7.7" evidence="1"/>
<comment type="caution">
    <text evidence="11">The sequence shown here is derived from an EMBL/GenBank/DDBJ whole genome shotgun (WGS) entry which is preliminary data.</text>
</comment>
<evidence type="ECO:0000259" key="9">
    <source>
        <dbReference type="Pfam" id="PF06144"/>
    </source>
</evidence>
<name>A0ABU5ZDZ7_9BACL</name>
<organism evidence="11 12">
    <name type="scientific">Ferviditalea candida</name>
    <dbReference type="NCBI Taxonomy" id="3108399"/>
    <lineage>
        <taxon>Bacteria</taxon>
        <taxon>Bacillati</taxon>
        <taxon>Bacillota</taxon>
        <taxon>Bacilli</taxon>
        <taxon>Bacillales</taxon>
        <taxon>Paenibacillaceae</taxon>
        <taxon>Ferviditalea</taxon>
    </lineage>
</organism>
<keyword evidence="5" id="KW-0235">DNA replication</keyword>
<dbReference type="InterPro" id="IPR048466">
    <property type="entry name" value="DNA_pol3_delta-like_C"/>
</dbReference>
<dbReference type="Gene3D" id="3.40.50.300">
    <property type="entry name" value="P-loop containing nucleotide triphosphate hydrolases"/>
    <property type="match status" value="1"/>
</dbReference>
<dbReference type="PANTHER" id="PTHR34388">
    <property type="entry name" value="DNA POLYMERASE III SUBUNIT DELTA"/>
    <property type="match status" value="1"/>
</dbReference>
<comment type="catalytic activity">
    <reaction evidence="8">
        <text>DNA(n) + a 2'-deoxyribonucleoside 5'-triphosphate = DNA(n+1) + diphosphate</text>
        <dbReference type="Rhea" id="RHEA:22508"/>
        <dbReference type="Rhea" id="RHEA-COMP:17339"/>
        <dbReference type="Rhea" id="RHEA-COMP:17340"/>
        <dbReference type="ChEBI" id="CHEBI:33019"/>
        <dbReference type="ChEBI" id="CHEBI:61560"/>
        <dbReference type="ChEBI" id="CHEBI:173112"/>
        <dbReference type="EC" id="2.7.7.7"/>
    </reaction>
</comment>
<evidence type="ECO:0000256" key="2">
    <source>
        <dbReference type="ARBA" id="ARBA00017703"/>
    </source>
</evidence>
<keyword evidence="6" id="KW-0239">DNA-directed DNA polymerase</keyword>
<dbReference type="InterPro" id="IPR027417">
    <property type="entry name" value="P-loop_NTPase"/>
</dbReference>
<dbReference type="PANTHER" id="PTHR34388:SF1">
    <property type="entry name" value="DNA POLYMERASE III SUBUNIT DELTA"/>
    <property type="match status" value="1"/>
</dbReference>
<accession>A0ABU5ZDZ7</accession>
<dbReference type="InterPro" id="IPR010372">
    <property type="entry name" value="DNA_pol3_delta_N"/>
</dbReference>